<organism evidence="3 4">
    <name type="scientific">Euphydryas editha</name>
    <name type="common">Edith's checkerspot</name>
    <dbReference type="NCBI Taxonomy" id="104508"/>
    <lineage>
        <taxon>Eukaryota</taxon>
        <taxon>Metazoa</taxon>
        <taxon>Ecdysozoa</taxon>
        <taxon>Arthropoda</taxon>
        <taxon>Hexapoda</taxon>
        <taxon>Insecta</taxon>
        <taxon>Pterygota</taxon>
        <taxon>Neoptera</taxon>
        <taxon>Endopterygota</taxon>
        <taxon>Lepidoptera</taxon>
        <taxon>Glossata</taxon>
        <taxon>Ditrysia</taxon>
        <taxon>Papilionoidea</taxon>
        <taxon>Nymphalidae</taxon>
        <taxon>Nymphalinae</taxon>
        <taxon>Euphydryas</taxon>
    </lineage>
</organism>
<keyword evidence="4" id="KW-1185">Reference proteome</keyword>
<dbReference type="InterPro" id="IPR011330">
    <property type="entry name" value="Glyco_hydro/deAcase_b/a-brl"/>
</dbReference>
<name>A0AAU9UGL6_EUPED</name>
<dbReference type="InterPro" id="IPR002509">
    <property type="entry name" value="NODB_dom"/>
</dbReference>
<dbReference type="InterPro" id="IPR052740">
    <property type="entry name" value="CE4"/>
</dbReference>
<comment type="caution">
    <text evidence="3">The sequence shown here is derived from an EMBL/GenBank/DDBJ whole genome shotgun (WGS) entry which is preliminary data.</text>
</comment>
<dbReference type="PANTHER" id="PTHR45985">
    <property type="match status" value="1"/>
</dbReference>
<proteinExistence type="predicted"/>
<reference evidence="3" key="1">
    <citation type="submission" date="2022-03" db="EMBL/GenBank/DDBJ databases">
        <authorList>
            <person name="Tunstrom K."/>
        </authorList>
    </citation>
    <scope>NUCLEOTIDE SEQUENCE</scope>
</reference>
<protein>
    <recommendedName>
        <fullName evidence="2">NodB homology domain-containing protein</fullName>
    </recommendedName>
</protein>
<sequence length="382" mass="43925">MRLISIGFLLVLIAFTFVKCQLELATSCDPEACRLPECRCSSTNIPGGLAARDTPQFVVVSFDDGINVLNIEEYRATIYNRRNKLNNCPAGVTFFINHEYTDYSLVNELYNQGFEIALHSITHRTDQAYWREASYEDLMKEFNDQKTQIAHFANIPIDRIYGIRSPFLQMAGNATFQMLAQSNLRYDLSWPTIAHTNPGLWPYTLHYASIQDCIIPPCPTASIPGPWVLPFITWTDLEGFPCNLVDTCIYSPTDEEGWFKFLLDNFERHYHNNRAPFILSMHASIFTVHISMQRAFTRFLDTINNLNDVFMVNANEVIDWVQNPVPINEYAQQSCRSSPPAVCRASSCGPLRITDDHPMEYYMRVCNRCPRHYPWLDNPLGD</sequence>
<dbReference type="GO" id="GO:0005975">
    <property type="term" value="P:carbohydrate metabolic process"/>
    <property type="evidence" value="ECO:0007669"/>
    <property type="project" value="InterPro"/>
</dbReference>
<feature type="signal peptide" evidence="1">
    <location>
        <begin position="1"/>
        <end position="20"/>
    </location>
</feature>
<dbReference type="CDD" id="cd10975">
    <property type="entry name" value="CE4_CDA_like_2"/>
    <property type="match status" value="1"/>
</dbReference>
<dbReference type="AlphaFoldDB" id="A0AAU9UGL6"/>
<dbReference type="GO" id="GO:0016810">
    <property type="term" value="F:hydrolase activity, acting on carbon-nitrogen (but not peptide) bonds"/>
    <property type="evidence" value="ECO:0007669"/>
    <property type="project" value="InterPro"/>
</dbReference>
<dbReference type="Gene3D" id="3.20.20.370">
    <property type="entry name" value="Glycoside hydrolase/deacetylase"/>
    <property type="match status" value="1"/>
</dbReference>
<dbReference type="Pfam" id="PF01522">
    <property type="entry name" value="Polysacc_deac_1"/>
    <property type="match status" value="1"/>
</dbReference>
<dbReference type="Proteomes" id="UP001153954">
    <property type="component" value="Unassembled WGS sequence"/>
</dbReference>
<dbReference type="PANTHER" id="PTHR45985:SF8">
    <property type="entry name" value="CHITIN DEACETYLASE-LIKE 9, ISOFORM A"/>
    <property type="match status" value="1"/>
</dbReference>
<gene>
    <name evidence="3" type="ORF">EEDITHA_LOCUS13429</name>
</gene>
<evidence type="ECO:0000313" key="3">
    <source>
        <dbReference type="EMBL" id="CAH2098303.1"/>
    </source>
</evidence>
<keyword evidence="1" id="KW-0732">Signal</keyword>
<evidence type="ECO:0000256" key="1">
    <source>
        <dbReference type="SAM" id="SignalP"/>
    </source>
</evidence>
<accession>A0AAU9UGL6</accession>
<dbReference type="SUPFAM" id="SSF88713">
    <property type="entry name" value="Glycoside hydrolase/deacetylase"/>
    <property type="match status" value="1"/>
</dbReference>
<evidence type="ECO:0000259" key="2">
    <source>
        <dbReference type="Pfam" id="PF01522"/>
    </source>
</evidence>
<feature type="domain" description="NodB homology" evidence="2">
    <location>
        <begin position="54"/>
        <end position="155"/>
    </location>
</feature>
<evidence type="ECO:0000313" key="4">
    <source>
        <dbReference type="Proteomes" id="UP001153954"/>
    </source>
</evidence>
<feature type="chain" id="PRO_5043930867" description="NodB homology domain-containing protein" evidence="1">
    <location>
        <begin position="21"/>
        <end position="382"/>
    </location>
</feature>
<dbReference type="EMBL" id="CAKOGL010000019">
    <property type="protein sequence ID" value="CAH2098303.1"/>
    <property type="molecule type" value="Genomic_DNA"/>
</dbReference>